<evidence type="ECO:0000313" key="1">
    <source>
        <dbReference type="EMBL" id="EMY68766.1"/>
    </source>
</evidence>
<accession>N1WA53</accession>
<organism evidence="1 2">
    <name type="scientific">Leptospira vanthielii serovar Holland str. Waz Holland = ATCC 700522</name>
    <dbReference type="NCBI Taxonomy" id="1218591"/>
    <lineage>
        <taxon>Bacteria</taxon>
        <taxon>Pseudomonadati</taxon>
        <taxon>Spirochaetota</taxon>
        <taxon>Spirochaetia</taxon>
        <taxon>Leptospirales</taxon>
        <taxon>Leptospiraceae</taxon>
        <taxon>Leptospira</taxon>
    </lineage>
</organism>
<gene>
    <name evidence="1" type="ORF">LEP1GSC199_1848</name>
</gene>
<reference evidence="1 2" key="1">
    <citation type="submission" date="2013-03" db="EMBL/GenBank/DDBJ databases">
        <authorList>
            <person name="Harkins D.M."/>
            <person name="Durkin A.S."/>
            <person name="Brinkac L.M."/>
            <person name="Haft D.H."/>
            <person name="Selengut J.D."/>
            <person name="Sanka R."/>
            <person name="DePew J."/>
            <person name="Purushe J."/>
            <person name="Galloway R.L."/>
            <person name="Vinetz J.M."/>
            <person name="Sutton G.G."/>
            <person name="Nierman W.C."/>
            <person name="Fouts D.E."/>
        </authorList>
    </citation>
    <scope>NUCLEOTIDE SEQUENCE [LARGE SCALE GENOMIC DNA]</scope>
    <source>
        <strain evidence="1 2">Waz Holland</strain>
    </source>
</reference>
<dbReference type="Proteomes" id="UP000012227">
    <property type="component" value="Unassembled WGS sequence"/>
</dbReference>
<protein>
    <submittedName>
        <fullName evidence="1">Uncharacterized protein</fullName>
    </submittedName>
</protein>
<dbReference type="EMBL" id="AOGY02000065">
    <property type="protein sequence ID" value="EMY68766.1"/>
    <property type="molecule type" value="Genomic_DNA"/>
</dbReference>
<name>N1WA53_9LEPT</name>
<sequence>MRSRSPFQSLLLQRIFTPIGGVGSVSSIQNLDGNTRFPITI</sequence>
<dbReference type="AlphaFoldDB" id="N1WA53"/>
<evidence type="ECO:0000313" key="2">
    <source>
        <dbReference type="Proteomes" id="UP000012227"/>
    </source>
</evidence>
<proteinExistence type="predicted"/>
<comment type="caution">
    <text evidence="1">The sequence shown here is derived from an EMBL/GenBank/DDBJ whole genome shotgun (WGS) entry which is preliminary data.</text>
</comment>